<dbReference type="Gene3D" id="3.20.20.80">
    <property type="entry name" value="Glycosidases"/>
    <property type="match status" value="1"/>
</dbReference>
<evidence type="ECO:0000256" key="1">
    <source>
        <dbReference type="SAM" id="SignalP"/>
    </source>
</evidence>
<feature type="signal peptide" evidence="1">
    <location>
        <begin position="1"/>
        <end position="25"/>
    </location>
</feature>
<comment type="caution">
    <text evidence="2">The sequence shown here is derived from an EMBL/GenBank/DDBJ whole genome shotgun (WGS) entry which is preliminary data.</text>
</comment>
<organism evidence="2 3">
    <name type="scientific">Saccharothrix hoggarensis</name>
    <dbReference type="NCBI Taxonomy" id="913853"/>
    <lineage>
        <taxon>Bacteria</taxon>
        <taxon>Bacillati</taxon>
        <taxon>Actinomycetota</taxon>
        <taxon>Actinomycetes</taxon>
        <taxon>Pseudonocardiales</taxon>
        <taxon>Pseudonocardiaceae</taxon>
        <taxon>Saccharothrix</taxon>
    </lineage>
</organism>
<evidence type="ECO:0000313" key="2">
    <source>
        <dbReference type="EMBL" id="MFD1150048.1"/>
    </source>
</evidence>
<gene>
    <name evidence="2" type="ORF">ACFQ3T_23190</name>
</gene>
<dbReference type="InterPro" id="IPR006311">
    <property type="entry name" value="TAT_signal"/>
</dbReference>
<name>A0ABW3QYZ8_9PSEU</name>
<keyword evidence="3" id="KW-1185">Reference proteome</keyword>
<protein>
    <recommendedName>
        <fullName evidence="4">Galactan endo-1,6-beta-galactosidase</fullName>
    </recommendedName>
</protein>
<dbReference type="InterPro" id="IPR017853">
    <property type="entry name" value="GH"/>
</dbReference>
<evidence type="ECO:0000313" key="3">
    <source>
        <dbReference type="Proteomes" id="UP001597168"/>
    </source>
</evidence>
<feature type="chain" id="PRO_5046440166" description="Galactan endo-1,6-beta-galactosidase" evidence="1">
    <location>
        <begin position="26"/>
        <end position="493"/>
    </location>
</feature>
<dbReference type="PANTHER" id="PTHR42767:SF1">
    <property type="entry name" value="ENDO-BETA-1,6-GALACTANASE-LIKE DOMAIN-CONTAINING PROTEIN"/>
    <property type="match status" value="1"/>
</dbReference>
<dbReference type="SUPFAM" id="SSF51445">
    <property type="entry name" value="(Trans)glycosidases"/>
    <property type="match status" value="1"/>
</dbReference>
<accession>A0ABW3QYZ8</accession>
<dbReference type="InterPro" id="IPR039743">
    <property type="entry name" value="6GAL/EXGAL"/>
</dbReference>
<dbReference type="RefSeq" id="WP_380725789.1">
    <property type="nucleotide sequence ID" value="NZ_JBHTLK010000136.1"/>
</dbReference>
<dbReference type="PROSITE" id="PS51318">
    <property type="entry name" value="TAT"/>
    <property type="match status" value="1"/>
</dbReference>
<keyword evidence="1" id="KW-0732">Signal</keyword>
<sequence>MINRRTVLSAAGAAAARAAAGTALGTGVAGADATIGVNPGVSHGTWEGWGTSLAWWANVFGDRDDFADLFFTTRTVTYNGAALPGLGMNIARYNLGASSWNSVNGERMVASPNIPGFKQIEGFWQDWNNEDPNSAAWNWSADAKQRAALVKATQRGAISELFANSPMWWMCHNHNPSGAADASVTNLQPWNHRQHAHHLAVTARRARDQWGVTFRTVDPFNEPSSNYWHANGTQEGCHIDATTQRSVLAHLRTELNRQGLSGTRISASDETSYDLARTTWNSFDSTTRSLVNQVNVHGYQGTGGRRDLLHNDVRAAGKVLWNSEHGDSDGSGLHTARCLLLDFRWLKPTAWCYWQVMDPTAGWGAIRYDGSTLRAGAVETKFYVLAQFTRHIRPGMRIVDTGSDLAVAAYDPGARRLVIVAANTGAAQTLTFDLSRFTQVSGGSGGLVPRWSTVPSGGDRYTHRQDTWLSGKVLRVPFSAGQVQTFQVDGVVQ</sequence>
<dbReference type="PANTHER" id="PTHR42767">
    <property type="entry name" value="ENDO-BETA-1,6-GALACTANASE"/>
    <property type="match status" value="1"/>
</dbReference>
<reference evidence="3" key="1">
    <citation type="journal article" date="2019" name="Int. J. Syst. Evol. Microbiol.">
        <title>The Global Catalogue of Microorganisms (GCM) 10K type strain sequencing project: providing services to taxonomists for standard genome sequencing and annotation.</title>
        <authorList>
            <consortium name="The Broad Institute Genomics Platform"/>
            <consortium name="The Broad Institute Genome Sequencing Center for Infectious Disease"/>
            <person name="Wu L."/>
            <person name="Ma J."/>
        </authorList>
    </citation>
    <scope>NUCLEOTIDE SEQUENCE [LARGE SCALE GENOMIC DNA]</scope>
    <source>
        <strain evidence="3">CCUG 60214</strain>
    </source>
</reference>
<proteinExistence type="predicted"/>
<evidence type="ECO:0008006" key="4">
    <source>
        <dbReference type="Google" id="ProtNLM"/>
    </source>
</evidence>
<dbReference type="EMBL" id="JBHTLK010000136">
    <property type="protein sequence ID" value="MFD1150048.1"/>
    <property type="molecule type" value="Genomic_DNA"/>
</dbReference>
<dbReference type="Proteomes" id="UP001597168">
    <property type="component" value="Unassembled WGS sequence"/>
</dbReference>